<name>A0A326UIT1_THEHA</name>
<sequence length="112" mass="13171">MEHQKQPRYHYDEFSSQFVALLLEFWADIVPFVHRQSPRVASLLRVATPLELKRKNGTWCIRVLIPQLGPRDRLSQPRDNEIVAQAIRLWAHTVAHFKLPFVMVEFDVKQPA</sequence>
<accession>A0A326UIT1</accession>
<proteinExistence type="predicted"/>
<gene>
    <name evidence="1" type="ORF">EI42_02064</name>
</gene>
<dbReference type="RefSeq" id="WP_111321499.1">
    <property type="nucleotide sequence ID" value="NZ_BIFX01000001.1"/>
</dbReference>
<reference evidence="1 2" key="1">
    <citation type="submission" date="2018-06" db="EMBL/GenBank/DDBJ databases">
        <title>Genomic Encyclopedia of Archaeal and Bacterial Type Strains, Phase II (KMG-II): from individual species to whole genera.</title>
        <authorList>
            <person name="Goeker M."/>
        </authorList>
    </citation>
    <scope>NUCLEOTIDE SEQUENCE [LARGE SCALE GENOMIC DNA]</scope>
    <source>
        <strain evidence="1 2">ATCC BAA-1881</strain>
    </source>
</reference>
<organism evidence="1 2">
    <name type="scientific">Thermosporothrix hazakensis</name>
    <dbReference type="NCBI Taxonomy" id="644383"/>
    <lineage>
        <taxon>Bacteria</taxon>
        <taxon>Bacillati</taxon>
        <taxon>Chloroflexota</taxon>
        <taxon>Ktedonobacteria</taxon>
        <taxon>Ktedonobacterales</taxon>
        <taxon>Thermosporotrichaceae</taxon>
        <taxon>Thermosporothrix</taxon>
    </lineage>
</organism>
<evidence type="ECO:0000313" key="2">
    <source>
        <dbReference type="Proteomes" id="UP000248806"/>
    </source>
</evidence>
<evidence type="ECO:0000313" key="1">
    <source>
        <dbReference type="EMBL" id="PZW32038.1"/>
    </source>
</evidence>
<comment type="caution">
    <text evidence="1">The sequence shown here is derived from an EMBL/GenBank/DDBJ whole genome shotgun (WGS) entry which is preliminary data.</text>
</comment>
<keyword evidence="2" id="KW-1185">Reference proteome</keyword>
<dbReference type="EMBL" id="QKUF01000005">
    <property type="protein sequence ID" value="PZW32038.1"/>
    <property type="molecule type" value="Genomic_DNA"/>
</dbReference>
<protein>
    <submittedName>
        <fullName evidence="1">Uncharacterized protein</fullName>
    </submittedName>
</protein>
<dbReference type="Proteomes" id="UP000248806">
    <property type="component" value="Unassembled WGS sequence"/>
</dbReference>
<dbReference type="OrthoDB" id="162297at2"/>
<dbReference type="AlphaFoldDB" id="A0A326UIT1"/>